<gene>
    <name evidence="1" type="ORF">EDC50_2109</name>
</gene>
<organism evidence="1 2">
    <name type="scientific">Vulcaniibacterium tengchongense</name>
    <dbReference type="NCBI Taxonomy" id="1273429"/>
    <lineage>
        <taxon>Bacteria</taxon>
        <taxon>Pseudomonadati</taxon>
        <taxon>Pseudomonadota</taxon>
        <taxon>Gammaproteobacteria</taxon>
        <taxon>Lysobacterales</taxon>
        <taxon>Lysobacteraceae</taxon>
        <taxon>Vulcaniibacterium</taxon>
    </lineage>
</organism>
<evidence type="ECO:0008006" key="3">
    <source>
        <dbReference type="Google" id="ProtNLM"/>
    </source>
</evidence>
<dbReference type="GO" id="GO:0019068">
    <property type="term" value="P:virion assembly"/>
    <property type="evidence" value="ECO:0007669"/>
    <property type="project" value="InterPro"/>
</dbReference>
<protein>
    <recommendedName>
        <fullName evidence="3">ATP-binding sugar transporter Gifsy-2</fullName>
    </recommendedName>
</protein>
<dbReference type="AlphaFoldDB" id="A0A3N4V303"/>
<accession>A0A3N4V303</accession>
<dbReference type="Proteomes" id="UP000269708">
    <property type="component" value="Unassembled WGS sequence"/>
</dbReference>
<comment type="caution">
    <text evidence="1">The sequence shown here is derived from an EMBL/GenBank/DDBJ whole genome shotgun (WGS) entry which is preliminary data.</text>
</comment>
<keyword evidence="2" id="KW-1185">Reference proteome</keyword>
<evidence type="ECO:0000313" key="2">
    <source>
        <dbReference type="Proteomes" id="UP000269708"/>
    </source>
</evidence>
<sequence length="94" mass="10198">MVRVEDLYDAAERAGLLTPVVVGTTTVHCAFRAPDETVLEGLALSRDFELEYAASRLALAPGDVVTIAGEPYRVREVRALGDGRECRAQLARLP</sequence>
<dbReference type="EMBL" id="RKQN01000003">
    <property type="protein sequence ID" value="RPE76858.1"/>
    <property type="molecule type" value="Genomic_DNA"/>
</dbReference>
<name>A0A3N4V303_9GAMM</name>
<reference evidence="1 2" key="1">
    <citation type="submission" date="2018-11" db="EMBL/GenBank/DDBJ databases">
        <title>Genomic Encyclopedia of Type Strains, Phase IV (KMG-IV): sequencing the most valuable type-strain genomes for metagenomic binning, comparative biology and taxonomic classification.</title>
        <authorList>
            <person name="Goeker M."/>
        </authorList>
    </citation>
    <scope>NUCLEOTIDE SEQUENCE [LARGE SCALE GENOMIC DNA]</scope>
    <source>
        <strain evidence="1 2">DSM 25623</strain>
    </source>
</reference>
<evidence type="ECO:0000313" key="1">
    <source>
        <dbReference type="EMBL" id="RPE76858.1"/>
    </source>
</evidence>
<proteinExistence type="predicted"/>
<dbReference type="InterPro" id="IPR008018">
    <property type="entry name" value="Phage_tail_attach_FII"/>
</dbReference>
<dbReference type="Pfam" id="PF05354">
    <property type="entry name" value="Phage_attach"/>
    <property type="match status" value="1"/>
</dbReference>
<dbReference type="OrthoDB" id="6057882at2"/>